<name>A0AAD8RZ52_LOLMU</name>
<dbReference type="Proteomes" id="UP001231189">
    <property type="component" value="Unassembled WGS sequence"/>
</dbReference>
<reference evidence="2" key="1">
    <citation type="submission" date="2023-07" db="EMBL/GenBank/DDBJ databases">
        <title>A chromosome-level genome assembly of Lolium multiflorum.</title>
        <authorList>
            <person name="Chen Y."/>
            <person name="Copetti D."/>
            <person name="Kolliker R."/>
            <person name="Studer B."/>
        </authorList>
    </citation>
    <scope>NUCLEOTIDE SEQUENCE</scope>
    <source>
        <strain evidence="2">02402/16</strain>
        <tissue evidence="2">Leaf</tissue>
    </source>
</reference>
<dbReference type="EMBL" id="JAUUTY010000004">
    <property type="protein sequence ID" value="KAK1642190.1"/>
    <property type="molecule type" value="Genomic_DNA"/>
</dbReference>
<protein>
    <recommendedName>
        <fullName evidence="4">Reverse transcriptase zinc-binding domain-containing protein</fullName>
    </recommendedName>
</protein>
<dbReference type="AlphaFoldDB" id="A0AAD8RZ52"/>
<feature type="region of interest" description="Disordered" evidence="1">
    <location>
        <begin position="88"/>
        <end position="150"/>
    </location>
</feature>
<comment type="caution">
    <text evidence="2">The sequence shown here is derived from an EMBL/GenBank/DDBJ whole genome shotgun (WGS) entry which is preliminary data.</text>
</comment>
<accession>A0AAD8RZ52</accession>
<evidence type="ECO:0000313" key="2">
    <source>
        <dbReference type="EMBL" id="KAK1642190.1"/>
    </source>
</evidence>
<proteinExistence type="predicted"/>
<evidence type="ECO:0008006" key="4">
    <source>
        <dbReference type="Google" id="ProtNLM"/>
    </source>
</evidence>
<organism evidence="2 3">
    <name type="scientific">Lolium multiflorum</name>
    <name type="common">Italian ryegrass</name>
    <name type="synonym">Lolium perenne subsp. multiflorum</name>
    <dbReference type="NCBI Taxonomy" id="4521"/>
    <lineage>
        <taxon>Eukaryota</taxon>
        <taxon>Viridiplantae</taxon>
        <taxon>Streptophyta</taxon>
        <taxon>Embryophyta</taxon>
        <taxon>Tracheophyta</taxon>
        <taxon>Spermatophyta</taxon>
        <taxon>Magnoliopsida</taxon>
        <taxon>Liliopsida</taxon>
        <taxon>Poales</taxon>
        <taxon>Poaceae</taxon>
        <taxon>BOP clade</taxon>
        <taxon>Pooideae</taxon>
        <taxon>Poodae</taxon>
        <taxon>Poeae</taxon>
        <taxon>Poeae Chloroplast Group 2 (Poeae type)</taxon>
        <taxon>Loliodinae</taxon>
        <taxon>Loliinae</taxon>
        <taxon>Lolium</taxon>
    </lineage>
</organism>
<gene>
    <name evidence="2" type="ORF">QYE76_059995</name>
</gene>
<evidence type="ECO:0000313" key="3">
    <source>
        <dbReference type="Proteomes" id="UP001231189"/>
    </source>
</evidence>
<sequence length="280" mass="31151">MQLARRTDGWGPYAEVAPRWQSFRARSECVRRGDHRRRRHVRRRFCGFQEAELGGFDAPCRRGSGDGGAACRRSLETREEAEACGVHAGAEQVEHGLEVPEQGGKSEHTRERHLGSADQNRAARGSGSHRRGFVGENPWTERSKGGALGGLSSSIGGRMWPGIGEVVAAVFEGSQRERKEGKRWRREGGRGERGCALRNRLTNAAAVQLRSLSSLLQDIQLSDADDSRLISDGSSFSTNEAYKHLHTDMVDPEAAHIWMSKVPRKVKIFGWFVHLNRINT</sequence>
<evidence type="ECO:0000256" key="1">
    <source>
        <dbReference type="SAM" id="MobiDB-lite"/>
    </source>
</evidence>
<keyword evidence="3" id="KW-1185">Reference proteome</keyword>
<feature type="compositionally biased region" description="Basic and acidic residues" evidence="1">
    <location>
        <begin position="92"/>
        <end position="115"/>
    </location>
</feature>